<dbReference type="EMBL" id="JAPNTZ010000018">
    <property type="protein sequence ID" value="MCY1144000.1"/>
    <property type="molecule type" value="Genomic_DNA"/>
</dbReference>
<protein>
    <submittedName>
        <fullName evidence="3">DUF2637 domain-containing protein</fullName>
    </submittedName>
</protein>
<feature type="transmembrane region" description="Helical" evidence="2">
    <location>
        <begin position="101"/>
        <end position="122"/>
    </location>
</feature>
<sequence length="277" mass="29343">MTARPYTAMRWAVRATLGLGVTVSIAANVLHARDNPVSQAIAGWPPIALLLTVELISRIPASSRGLAAVRICATALVAGIAAWVSYWHMVSVAARYGETGASPYLLPLSVDGLVIVASICLVELNVRVQRTGPPPPIPCPTDPTQKPTAQHSATGPESTQPSRPTQPVPAPGRTRTDRTHRAHPQQPATPVAAAQTAVLELPTGQTLQAGLYQPVSEQDRAMYEVWLRATATGRRLSGADLARAAGRSNDNTGTGRRAARRYTDAHNHRFASTAPSA</sequence>
<dbReference type="InterPro" id="IPR021235">
    <property type="entry name" value="DUF2637"/>
</dbReference>
<feature type="region of interest" description="Disordered" evidence="1">
    <location>
        <begin position="243"/>
        <end position="277"/>
    </location>
</feature>
<dbReference type="Proteomes" id="UP001151002">
    <property type="component" value="Unassembled WGS sequence"/>
</dbReference>
<dbReference type="Pfam" id="PF10935">
    <property type="entry name" value="DUF2637"/>
    <property type="match status" value="1"/>
</dbReference>
<reference evidence="3" key="1">
    <citation type="submission" date="2022-11" db="EMBL/GenBank/DDBJ databases">
        <authorList>
            <person name="Somphong A."/>
            <person name="Phongsopitanun W."/>
        </authorList>
    </citation>
    <scope>NUCLEOTIDE SEQUENCE</scope>
    <source>
        <strain evidence="3">Pm04-4</strain>
    </source>
</reference>
<evidence type="ECO:0000256" key="2">
    <source>
        <dbReference type="SAM" id="Phobius"/>
    </source>
</evidence>
<comment type="caution">
    <text evidence="3">The sequence shown here is derived from an EMBL/GenBank/DDBJ whole genome shotgun (WGS) entry which is preliminary data.</text>
</comment>
<keyword evidence="2" id="KW-0812">Transmembrane</keyword>
<feature type="region of interest" description="Disordered" evidence="1">
    <location>
        <begin position="131"/>
        <end position="192"/>
    </location>
</feature>
<keyword evidence="4" id="KW-1185">Reference proteome</keyword>
<gene>
    <name evidence="3" type="ORF">OWR29_38905</name>
</gene>
<feature type="compositionally biased region" description="Polar residues" evidence="1">
    <location>
        <begin position="148"/>
        <end position="163"/>
    </location>
</feature>
<evidence type="ECO:0000313" key="3">
    <source>
        <dbReference type="EMBL" id="MCY1144000.1"/>
    </source>
</evidence>
<name>A0ABT4BEJ8_9ACTN</name>
<dbReference type="RefSeq" id="WP_267568552.1">
    <property type="nucleotide sequence ID" value="NZ_JAPNTZ010000018.1"/>
</dbReference>
<feature type="transmembrane region" description="Helical" evidence="2">
    <location>
        <begin position="37"/>
        <end position="56"/>
    </location>
</feature>
<proteinExistence type="predicted"/>
<evidence type="ECO:0000313" key="4">
    <source>
        <dbReference type="Proteomes" id="UP001151002"/>
    </source>
</evidence>
<keyword evidence="2" id="KW-0472">Membrane</keyword>
<accession>A0ABT4BEJ8</accession>
<keyword evidence="2" id="KW-1133">Transmembrane helix</keyword>
<feature type="transmembrane region" description="Helical" evidence="2">
    <location>
        <begin position="68"/>
        <end position="89"/>
    </location>
</feature>
<feature type="compositionally biased region" description="Pro residues" evidence="1">
    <location>
        <begin position="132"/>
        <end position="141"/>
    </location>
</feature>
<evidence type="ECO:0000256" key="1">
    <source>
        <dbReference type="SAM" id="MobiDB-lite"/>
    </source>
</evidence>
<organism evidence="3 4">
    <name type="scientific">Paractinoplanes pyxinae</name>
    <dbReference type="NCBI Taxonomy" id="2997416"/>
    <lineage>
        <taxon>Bacteria</taxon>
        <taxon>Bacillati</taxon>
        <taxon>Actinomycetota</taxon>
        <taxon>Actinomycetes</taxon>
        <taxon>Micromonosporales</taxon>
        <taxon>Micromonosporaceae</taxon>
        <taxon>Paractinoplanes</taxon>
    </lineage>
</organism>
<feature type="transmembrane region" description="Helical" evidence="2">
    <location>
        <begin position="12"/>
        <end position="31"/>
    </location>
</feature>